<dbReference type="Proteomes" id="UP000195386">
    <property type="component" value="Unassembled WGS sequence"/>
</dbReference>
<dbReference type="Pfam" id="PF03793">
    <property type="entry name" value="PASTA"/>
    <property type="match status" value="1"/>
</dbReference>
<evidence type="ECO:0000256" key="1">
    <source>
        <dbReference type="SAM" id="MobiDB-lite"/>
    </source>
</evidence>
<proteinExistence type="predicted"/>
<dbReference type="RefSeq" id="WP_087426699.1">
    <property type="nucleotide sequence ID" value="NZ_CATZGC010000001.1"/>
</dbReference>
<evidence type="ECO:0000259" key="3">
    <source>
        <dbReference type="PROSITE" id="PS51178"/>
    </source>
</evidence>
<organism evidence="4 5">
    <name type="scientific">Bacteroides clarus</name>
    <dbReference type="NCBI Taxonomy" id="626929"/>
    <lineage>
        <taxon>Bacteria</taxon>
        <taxon>Pseudomonadati</taxon>
        <taxon>Bacteroidota</taxon>
        <taxon>Bacteroidia</taxon>
        <taxon>Bacteroidales</taxon>
        <taxon>Bacteroidaceae</taxon>
        <taxon>Bacteroides</taxon>
    </lineage>
</organism>
<feature type="transmembrane region" description="Helical" evidence="2">
    <location>
        <begin position="14"/>
        <end position="34"/>
    </location>
</feature>
<dbReference type="Gene3D" id="3.30.10.20">
    <property type="match status" value="1"/>
</dbReference>
<dbReference type="PROSITE" id="PS51178">
    <property type="entry name" value="PASTA"/>
    <property type="match status" value="1"/>
</dbReference>
<comment type="caution">
    <text evidence="4">The sequence shown here is derived from an EMBL/GenBank/DDBJ whole genome shotgun (WGS) entry which is preliminary data.</text>
</comment>
<keyword evidence="2" id="KW-1133">Transmembrane helix</keyword>
<accession>A0A1Y3YQJ0</accession>
<evidence type="ECO:0000256" key="2">
    <source>
        <dbReference type="SAM" id="Phobius"/>
    </source>
</evidence>
<dbReference type="SMART" id="SM00740">
    <property type="entry name" value="PASTA"/>
    <property type="match status" value="1"/>
</dbReference>
<dbReference type="AlphaFoldDB" id="A0A1Y3YQJ0"/>
<protein>
    <submittedName>
        <fullName evidence="4">Penicillin-binding protein</fullName>
    </submittedName>
</protein>
<sequence length="217" mass="23584">MTIKEFFSFRQNKYFWINVMAMIVVVALLLFGTLKGIDIYTRHGEAVVVPDVKGMTVAEAGTVFGNRGLACVVSDSTYVKDKPAGCILDYNPAAGQKVKEGRIIYLTINAINIPLQAVPDVADNSSLRQAEARILASGFKLNDIEYMAGEKDWVYGVKYQGRMLAIDEKVPMGATLTLMVGNGDREVLEGDSLSANNGTETQEPVGSEGSAADESWF</sequence>
<keyword evidence="2" id="KW-0812">Transmembrane</keyword>
<evidence type="ECO:0000313" key="5">
    <source>
        <dbReference type="Proteomes" id="UP000195386"/>
    </source>
</evidence>
<evidence type="ECO:0000313" key="4">
    <source>
        <dbReference type="EMBL" id="OUN99986.1"/>
    </source>
</evidence>
<dbReference type="InterPro" id="IPR005543">
    <property type="entry name" value="PASTA_dom"/>
</dbReference>
<keyword evidence="2" id="KW-0472">Membrane</keyword>
<dbReference type="CDD" id="cd06577">
    <property type="entry name" value="PASTA_pknB"/>
    <property type="match status" value="1"/>
</dbReference>
<dbReference type="EMBL" id="NFII01000016">
    <property type="protein sequence ID" value="OUN99986.1"/>
    <property type="molecule type" value="Genomic_DNA"/>
</dbReference>
<gene>
    <name evidence="4" type="ORF">B5F97_14525</name>
</gene>
<feature type="compositionally biased region" description="Polar residues" evidence="1">
    <location>
        <begin position="193"/>
        <end position="204"/>
    </location>
</feature>
<reference evidence="5" key="1">
    <citation type="submission" date="2017-04" db="EMBL/GenBank/DDBJ databases">
        <title>Function of individual gut microbiota members based on whole genome sequencing of pure cultures obtained from chicken caecum.</title>
        <authorList>
            <person name="Medvecky M."/>
            <person name="Cejkova D."/>
            <person name="Polansky O."/>
            <person name="Karasova D."/>
            <person name="Kubasova T."/>
            <person name="Cizek A."/>
            <person name="Rychlik I."/>
        </authorList>
    </citation>
    <scope>NUCLEOTIDE SEQUENCE [LARGE SCALE GENOMIC DNA]</scope>
    <source>
        <strain evidence="5">An43</strain>
    </source>
</reference>
<feature type="region of interest" description="Disordered" evidence="1">
    <location>
        <begin position="189"/>
        <end position="217"/>
    </location>
</feature>
<dbReference type="SUPFAM" id="SSF54184">
    <property type="entry name" value="Penicillin-binding protein 2x (pbp-2x), c-terminal domain"/>
    <property type="match status" value="1"/>
</dbReference>
<feature type="domain" description="PASTA" evidence="3">
    <location>
        <begin position="44"/>
        <end position="110"/>
    </location>
</feature>
<name>A0A1Y3YQJ0_9BACE</name>